<organism evidence="2 3">
    <name type="scientific">Thermomonospora umbrina</name>
    <dbReference type="NCBI Taxonomy" id="111806"/>
    <lineage>
        <taxon>Bacteria</taxon>
        <taxon>Bacillati</taxon>
        <taxon>Actinomycetota</taxon>
        <taxon>Actinomycetes</taxon>
        <taxon>Streptosporangiales</taxon>
        <taxon>Thermomonosporaceae</taxon>
        <taxon>Thermomonospora</taxon>
    </lineage>
</organism>
<dbReference type="SUPFAM" id="SSF51735">
    <property type="entry name" value="NAD(P)-binding Rossmann-fold domains"/>
    <property type="match status" value="1"/>
</dbReference>
<name>A0A3D9SRV7_9ACTN</name>
<evidence type="ECO:0000259" key="1">
    <source>
        <dbReference type="Pfam" id="PF01370"/>
    </source>
</evidence>
<gene>
    <name evidence="2" type="ORF">DFJ69_2673</name>
</gene>
<dbReference type="RefSeq" id="WP_116022734.1">
    <property type="nucleotide sequence ID" value="NZ_QTTT01000001.1"/>
</dbReference>
<dbReference type="Gene3D" id="3.40.50.720">
    <property type="entry name" value="NAD(P)-binding Rossmann-like Domain"/>
    <property type="match status" value="1"/>
</dbReference>
<dbReference type="InterPro" id="IPR036291">
    <property type="entry name" value="NAD(P)-bd_dom_sf"/>
</dbReference>
<dbReference type="Pfam" id="PF01370">
    <property type="entry name" value="Epimerase"/>
    <property type="match status" value="1"/>
</dbReference>
<reference evidence="2 3" key="1">
    <citation type="submission" date="2018-08" db="EMBL/GenBank/DDBJ databases">
        <title>Sequencing the genomes of 1000 actinobacteria strains.</title>
        <authorList>
            <person name="Klenk H.-P."/>
        </authorList>
    </citation>
    <scope>NUCLEOTIDE SEQUENCE [LARGE SCALE GENOMIC DNA]</scope>
    <source>
        <strain evidence="2 3">DSM 43927</strain>
    </source>
</reference>
<dbReference type="InterPro" id="IPR051783">
    <property type="entry name" value="NAD(P)-dependent_oxidoreduct"/>
</dbReference>
<dbReference type="Proteomes" id="UP000256661">
    <property type="component" value="Unassembled WGS sequence"/>
</dbReference>
<dbReference type="GO" id="GO:0005737">
    <property type="term" value="C:cytoplasm"/>
    <property type="evidence" value="ECO:0007669"/>
    <property type="project" value="TreeGrafter"/>
</dbReference>
<evidence type="ECO:0000313" key="2">
    <source>
        <dbReference type="EMBL" id="REE97210.1"/>
    </source>
</evidence>
<feature type="domain" description="NAD-dependent epimerase/dehydratase" evidence="1">
    <location>
        <begin position="3"/>
        <end position="211"/>
    </location>
</feature>
<dbReference type="PANTHER" id="PTHR48079">
    <property type="entry name" value="PROTEIN YEEZ"/>
    <property type="match status" value="1"/>
</dbReference>
<evidence type="ECO:0000313" key="3">
    <source>
        <dbReference type="Proteomes" id="UP000256661"/>
    </source>
</evidence>
<dbReference type="PANTHER" id="PTHR48079:SF6">
    <property type="entry name" value="NAD(P)-BINDING DOMAIN-CONTAINING PROTEIN-RELATED"/>
    <property type="match status" value="1"/>
</dbReference>
<sequence length="289" mass="30534">MRVLVTGVSGTVGSAVARALLRHDHQVVGVVKSIERPVPEGVEPLAADLFEPGALTEVAGRVDGAVHAASSNDERAGLLDGAVVGTLLDAFEGTGRPLVYTSGLWLHGDTGGVPATEESPFDPPMAVSWRPAVEDVLIAGAERGVRAIRIRPALVYGGGAGHIPAVLAPQPDGDGRVVRHFGDGNNRWSLVHADDLGELYALALESAPAGSVYLGTDDRPVRVRDIAEAIADRHDARVQPWDPDDAAQYWGLMVEPFLLDQVATGAKARSELGWRPQGPSVLKDLTEWP</sequence>
<dbReference type="AlphaFoldDB" id="A0A3D9SRV7"/>
<dbReference type="EMBL" id="QTTT01000001">
    <property type="protein sequence ID" value="REE97210.1"/>
    <property type="molecule type" value="Genomic_DNA"/>
</dbReference>
<protein>
    <submittedName>
        <fullName evidence="2">Nucleoside-diphosphate-sugar epimerase</fullName>
    </submittedName>
</protein>
<dbReference type="InterPro" id="IPR001509">
    <property type="entry name" value="Epimerase_deHydtase"/>
</dbReference>
<accession>A0A3D9SRV7</accession>
<comment type="caution">
    <text evidence="2">The sequence shown here is derived from an EMBL/GenBank/DDBJ whole genome shotgun (WGS) entry which is preliminary data.</text>
</comment>
<dbReference type="GO" id="GO:0004029">
    <property type="term" value="F:aldehyde dehydrogenase (NAD+) activity"/>
    <property type="evidence" value="ECO:0007669"/>
    <property type="project" value="TreeGrafter"/>
</dbReference>
<keyword evidence="3" id="KW-1185">Reference proteome</keyword>
<dbReference type="OrthoDB" id="9787292at2"/>
<proteinExistence type="predicted"/>